<dbReference type="SUPFAM" id="SSF56935">
    <property type="entry name" value="Porins"/>
    <property type="match status" value="1"/>
</dbReference>
<keyword evidence="3 8" id="KW-1134">Transmembrane beta strand</keyword>
<dbReference type="RefSeq" id="WP_013766561.1">
    <property type="nucleotide sequence ID" value="NC_015510.1"/>
</dbReference>
<evidence type="ECO:0000259" key="12">
    <source>
        <dbReference type="Pfam" id="PF14905"/>
    </source>
</evidence>
<feature type="region of interest" description="Disordered" evidence="9">
    <location>
        <begin position="824"/>
        <end position="863"/>
    </location>
</feature>
<keyword evidence="6 8" id="KW-0472">Membrane</keyword>
<name>F4L4M2_HALH1</name>
<evidence type="ECO:0000259" key="11">
    <source>
        <dbReference type="Pfam" id="PF07715"/>
    </source>
</evidence>
<feature type="signal peptide" evidence="10">
    <location>
        <begin position="1"/>
        <end position="22"/>
    </location>
</feature>
<dbReference type="PANTHER" id="PTHR30069">
    <property type="entry name" value="TONB-DEPENDENT OUTER MEMBRANE RECEPTOR"/>
    <property type="match status" value="1"/>
</dbReference>
<evidence type="ECO:0000256" key="6">
    <source>
        <dbReference type="ARBA" id="ARBA00023136"/>
    </source>
</evidence>
<dbReference type="GO" id="GO:0009279">
    <property type="term" value="C:cell outer membrane"/>
    <property type="evidence" value="ECO:0007669"/>
    <property type="project" value="UniProtKB-SubCell"/>
</dbReference>
<dbReference type="GO" id="GO:0044718">
    <property type="term" value="P:siderophore transmembrane transport"/>
    <property type="evidence" value="ECO:0007669"/>
    <property type="project" value="TreeGrafter"/>
</dbReference>
<evidence type="ECO:0000256" key="7">
    <source>
        <dbReference type="ARBA" id="ARBA00023237"/>
    </source>
</evidence>
<dbReference type="KEGG" id="hhy:Halhy_4177"/>
<evidence type="ECO:0000256" key="3">
    <source>
        <dbReference type="ARBA" id="ARBA00022452"/>
    </source>
</evidence>
<dbReference type="GO" id="GO:0015344">
    <property type="term" value="F:siderophore uptake transmembrane transporter activity"/>
    <property type="evidence" value="ECO:0007669"/>
    <property type="project" value="TreeGrafter"/>
</dbReference>
<dbReference type="InterPro" id="IPR012910">
    <property type="entry name" value="Plug_dom"/>
</dbReference>
<dbReference type="Proteomes" id="UP000008461">
    <property type="component" value="Chromosome"/>
</dbReference>
<feature type="compositionally biased region" description="Basic and acidic residues" evidence="9">
    <location>
        <begin position="824"/>
        <end position="841"/>
    </location>
</feature>
<dbReference type="HOGENOM" id="CLU_017617_0_0_10"/>
<dbReference type="eggNOG" id="COG4771">
    <property type="taxonomic scope" value="Bacteria"/>
</dbReference>
<accession>F4L4M2</accession>
<comment type="similarity">
    <text evidence="8">Belongs to the TonB-dependent receptor family.</text>
</comment>
<proteinExistence type="inferred from homology"/>
<dbReference type="STRING" id="760192.Halhy_4177"/>
<evidence type="ECO:0000256" key="9">
    <source>
        <dbReference type="SAM" id="MobiDB-lite"/>
    </source>
</evidence>
<keyword evidence="4 8" id="KW-0812">Transmembrane</keyword>
<feature type="chain" id="PRO_5003312518" evidence="10">
    <location>
        <begin position="23"/>
        <end position="863"/>
    </location>
</feature>
<dbReference type="Pfam" id="PF14905">
    <property type="entry name" value="OMP_b-brl_3"/>
    <property type="match status" value="1"/>
</dbReference>
<evidence type="ECO:0000256" key="2">
    <source>
        <dbReference type="ARBA" id="ARBA00022448"/>
    </source>
</evidence>
<dbReference type="InterPro" id="IPR008969">
    <property type="entry name" value="CarboxyPept-like_regulatory"/>
</dbReference>
<evidence type="ECO:0000256" key="1">
    <source>
        <dbReference type="ARBA" id="ARBA00004571"/>
    </source>
</evidence>
<dbReference type="Gene3D" id="2.40.170.20">
    <property type="entry name" value="TonB-dependent receptor, beta-barrel domain"/>
    <property type="match status" value="1"/>
</dbReference>
<keyword evidence="14" id="KW-1185">Reference proteome</keyword>
<organism evidence="13 14">
    <name type="scientific">Haliscomenobacter hydrossis (strain ATCC 27775 / DSM 1100 / LMG 10767 / O)</name>
    <dbReference type="NCBI Taxonomy" id="760192"/>
    <lineage>
        <taxon>Bacteria</taxon>
        <taxon>Pseudomonadati</taxon>
        <taxon>Bacteroidota</taxon>
        <taxon>Saprospiria</taxon>
        <taxon>Saprospirales</taxon>
        <taxon>Haliscomenobacteraceae</taxon>
        <taxon>Haliscomenobacter</taxon>
    </lineage>
</organism>
<dbReference type="PROSITE" id="PS52016">
    <property type="entry name" value="TONB_DEPENDENT_REC_3"/>
    <property type="match status" value="1"/>
</dbReference>
<dbReference type="AlphaFoldDB" id="F4L4M2"/>
<protein>
    <submittedName>
        <fullName evidence="13">TonB-dependent receptor</fullName>
    </submittedName>
</protein>
<keyword evidence="5 10" id="KW-0732">Signal</keyword>
<evidence type="ECO:0000256" key="5">
    <source>
        <dbReference type="ARBA" id="ARBA00022729"/>
    </source>
</evidence>
<evidence type="ECO:0000256" key="4">
    <source>
        <dbReference type="ARBA" id="ARBA00022692"/>
    </source>
</evidence>
<dbReference type="InterPro" id="IPR041700">
    <property type="entry name" value="OMP_b-brl_3"/>
</dbReference>
<dbReference type="InterPro" id="IPR039426">
    <property type="entry name" value="TonB-dep_rcpt-like"/>
</dbReference>
<dbReference type="InterPro" id="IPR036942">
    <property type="entry name" value="Beta-barrel_TonB_sf"/>
</dbReference>
<evidence type="ECO:0000256" key="10">
    <source>
        <dbReference type="SAM" id="SignalP"/>
    </source>
</evidence>
<dbReference type="InterPro" id="IPR037066">
    <property type="entry name" value="Plug_dom_sf"/>
</dbReference>
<gene>
    <name evidence="13" type="ordered locus">Halhy_4177</name>
</gene>
<dbReference type="Gene3D" id="2.170.130.10">
    <property type="entry name" value="TonB-dependent receptor, plug domain"/>
    <property type="match status" value="1"/>
</dbReference>
<dbReference type="EMBL" id="CP002691">
    <property type="protein sequence ID" value="AEE52023.1"/>
    <property type="molecule type" value="Genomic_DNA"/>
</dbReference>
<comment type="subcellular location">
    <subcellularLocation>
        <location evidence="1 8">Cell outer membrane</location>
        <topology evidence="1 8">Multi-pass membrane protein</topology>
    </subcellularLocation>
</comment>
<reference evidence="13 14" key="1">
    <citation type="journal article" date="2011" name="Stand. Genomic Sci.">
        <title>Complete genome sequence of Haliscomenobacter hydrossis type strain (O).</title>
        <authorList>
            <consortium name="US DOE Joint Genome Institute (JGI-PGF)"/>
            <person name="Daligault H."/>
            <person name="Lapidus A."/>
            <person name="Zeytun A."/>
            <person name="Nolan M."/>
            <person name="Lucas S."/>
            <person name="Del Rio T.G."/>
            <person name="Tice H."/>
            <person name="Cheng J.F."/>
            <person name="Tapia R."/>
            <person name="Han C."/>
            <person name="Goodwin L."/>
            <person name="Pitluck S."/>
            <person name="Liolios K."/>
            <person name="Pagani I."/>
            <person name="Ivanova N."/>
            <person name="Huntemann M."/>
            <person name="Mavromatis K."/>
            <person name="Mikhailova N."/>
            <person name="Pati A."/>
            <person name="Chen A."/>
            <person name="Palaniappan K."/>
            <person name="Land M."/>
            <person name="Hauser L."/>
            <person name="Brambilla E.M."/>
            <person name="Rohde M."/>
            <person name="Verbarg S."/>
            <person name="Goker M."/>
            <person name="Bristow J."/>
            <person name="Eisen J.A."/>
            <person name="Markowitz V."/>
            <person name="Hugenholtz P."/>
            <person name="Kyrpides N.C."/>
            <person name="Klenk H.P."/>
            <person name="Woyke T."/>
        </authorList>
    </citation>
    <scope>NUCLEOTIDE SEQUENCE [LARGE SCALE GENOMIC DNA]</scope>
    <source>
        <strain evidence="14">ATCC 27775 / DSM 1100 / LMG 10767 / O</strain>
    </source>
</reference>
<evidence type="ECO:0000313" key="14">
    <source>
        <dbReference type="Proteomes" id="UP000008461"/>
    </source>
</evidence>
<dbReference type="PANTHER" id="PTHR30069:SF29">
    <property type="entry name" value="HEMOGLOBIN AND HEMOGLOBIN-HAPTOGLOBIN-BINDING PROTEIN 1-RELATED"/>
    <property type="match status" value="1"/>
</dbReference>
<dbReference type="Pfam" id="PF07715">
    <property type="entry name" value="Plug"/>
    <property type="match status" value="1"/>
</dbReference>
<dbReference type="Pfam" id="PF13620">
    <property type="entry name" value="CarboxypepD_reg"/>
    <property type="match status" value="1"/>
</dbReference>
<evidence type="ECO:0000256" key="8">
    <source>
        <dbReference type="PROSITE-ProRule" id="PRU01360"/>
    </source>
</evidence>
<keyword evidence="13" id="KW-0675">Receptor</keyword>
<feature type="region of interest" description="Disordered" evidence="9">
    <location>
        <begin position="22"/>
        <end position="49"/>
    </location>
</feature>
<dbReference type="SUPFAM" id="SSF49464">
    <property type="entry name" value="Carboxypeptidase regulatory domain-like"/>
    <property type="match status" value="1"/>
</dbReference>
<evidence type="ECO:0000313" key="13">
    <source>
        <dbReference type="EMBL" id="AEE52023.1"/>
    </source>
</evidence>
<dbReference type="Gene3D" id="2.60.40.1120">
    <property type="entry name" value="Carboxypeptidase-like, regulatory domain"/>
    <property type="match status" value="1"/>
</dbReference>
<sequence length="863" mass="94368">MKKLSTFLPLFIALLWTVTASGQQTPSPSGNRPPMPTNDAPALNSAPQGNNKITGIVMDSLSKQPVEFATIALYPKNSPTPIDGTTTDEKGKFSLTGIAGGDYRLTISFIGYRDKTINDLRLTKNDDKNIGTISLAQSISTLNEVEIVGTTALIEEKVDRTVYNAEKDITTKGGDASDVLRRVPMLSVDLDGNVSLRGSSNVRVLINNKPSTIMAASVADAIKQIPADMIKTVEVITSPSARYDAEGSGGIINIVTKKNTLQGLTMNVDLGTGNRGSNLGVNGSYRKGKMGFNLGGHGRLFYNPALSSFDQNTITPTASIRTLQEVESFDRGGFGSYNLAWDWDVAKNQNLSASARFGARNRGSEQDMNISLFQDQLLKSSSFRQVDSRDNSASMDFNLDYLRTYKPQREWSISSQYSRNDLTNNFDSDLFTADELTILNSQRNINNNLNQEVTLQSDYQTPIGQRQLVEVGGKAIARMVNSDYSYFLSEGNSGVYNVDLSRPAGALDYQQNVAAGYLSYTLQTKNKYTFKLGGRYEYTSIDAQTDENGQIDLPAYSNFVPSINVSKNLKSGFIVKAGYNQRIQRPGLQQLNPNFNAANPQNITVGNPGLSPELTNSFEMSLSGNIKKTYMNFSVFRRITDNAISQISLPSDTLAGAVITTYQNVGIQRAWGTNLFGNFQITPKWSINGGLDIVYAFMEGLTRDVNGLSVTVNNSGVNLNGRLSTQITLPKGWGIQGFSFMRGSQVQLQGRQAGFGMYSLGIRKDFKNKKGSIGFGAENFLTKGIRMKTELSSPTFNQLIDIQRLNRGFRVNFNYRIGKMSFDAPKKKAKSVENDDLKSGGDDNNGGGGQGGGNNRGNNTRQK</sequence>
<feature type="compositionally biased region" description="Gly residues" evidence="9">
    <location>
        <begin position="843"/>
        <end position="855"/>
    </location>
</feature>
<dbReference type="OrthoDB" id="8764943at2"/>
<feature type="domain" description="TonB-dependent receptor plug" evidence="11">
    <location>
        <begin position="159"/>
        <end position="251"/>
    </location>
</feature>
<keyword evidence="7 8" id="KW-0998">Cell outer membrane</keyword>
<reference key="2">
    <citation type="submission" date="2011-04" db="EMBL/GenBank/DDBJ databases">
        <title>Complete sequence of chromosome of Haliscomenobacter hydrossis DSM 1100.</title>
        <authorList>
            <consortium name="US DOE Joint Genome Institute (JGI-PGF)"/>
            <person name="Lucas S."/>
            <person name="Han J."/>
            <person name="Lapidus A."/>
            <person name="Bruce D."/>
            <person name="Goodwin L."/>
            <person name="Pitluck S."/>
            <person name="Peters L."/>
            <person name="Kyrpides N."/>
            <person name="Mavromatis K."/>
            <person name="Ivanova N."/>
            <person name="Ovchinnikova G."/>
            <person name="Pagani I."/>
            <person name="Daligault H."/>
            <person name="Detter J.C."/>
            <person name="Han C."/>
            <person name="Land M."/>
            <person name="Hauser L."/>
            <person name="Markowitz V."/>
            <person name="Cheng J.-F."/>
            <person name="Hugenholtz P."/>
            <person name="Woyke T."/>
            <person name="Wu D."/>
            <person name="Verbarg S."/>
            <person name="Frueling A."/>
            <person name="Brambilla E."/>
            <person name="Klenk H.-P."/>
            <person name="Eisen J.A."/>
        </authorList>
    </citation>
    <scope>NUCLEOTIDE SEQUENCE</scope>
    <source>
        <strain>DSM 1100</strain>
    </source>
</reference>
<keyword evidence="2 8" id="KW-0813">Transport</keyword>
<feature type="domain" description="Outer membrane protein beta-barrel" evidence="12">
    <location>
        <begin position="406"/>
        <end position="815"/>
    </location>
</feature>